<dbReference type="Gene3D" id="3.40.50.300">
    <property type="entry name" value="P-loop containing nucleotide triphosphate hydrolases"/>
    <property type="match status" value="1"/>
</dbReference>
<dbReference type="Gene3D" id="3.30.470.30">
    <property type="entry name" value="DNA ligase/mRNA capping enzyme"/>
    <property type="match status" value="2"/>
</dbReference>
<evidence type="ECO:0000313" key="5">
    <source>
        <dbReference type="Proteomes" id="UP000199029"/>
    </source>
</evidence>
<dbReference type="InterPro" id="IPR050126">
    <property type="entry name" value="Ap4A_hydrolase"/>
</dbReference>
<dbReference type="SUPFAM" id="SSF52540">
    <property type="entry name" value="P-loop containing nucleoside triphosphate hydrolases"/>
    <property type="match status" value="1"/>
</dbReference>
<evidence type="ECO:0000259" key="3">
    <source>
        <dbReference type="Pfam" id="PF16542"/>
    </source>
</evidence>
<dbReference type="InterPro" id="IPR004843">
    <property type="entry name" value="Calcineurin-like_PHP"/>
</dbReference>
<feature type="domain" description="Polynucleotide kinase-phosphatase ligase" evidence="3">
    <location>
        <begin position="541"/>
        <end position="923"/>
    </location>
</feature>
<dbReference type="PANTHER" id="PTHR42850:SF7">
    <property type="entry name" value="BIS(5'-NUCLEOSYL)-TETRAPHOSPHATASE PRPE [ASYMMETRICAL]"/>
    <property type="match status" value="1"/>
</dbReference>
<dbReference type="Pfam" id="PF00149">
    <property type="entry name" value="Metallophos"/>
    <property type="match status" value="1"/>
</dbReference>
<dbReference type="GO" id="GO:0016791">
    <property type="term" value="F:phosphatase activity"/>
    <property type="evidence" value="ECO:0007669"/>
    <property type="project" value="TreeGrafter"/>
</dbReference>
<evidence type="ECO:0000259" key="2">
    <source>
        <dbReference type="Pfam" id="PF00149"/>
    </source>
</evidence>
<dbReference type="RefSeq" id="WP_092669454.1">
    <property type="nucleotide sequence ID" value="NZ_FOXS01000001.1"/>
</dbReference>
<dbReference type="PANTHER" id="PTHR42850">
    <property type="entry name" value="METALLOPHOSPHOESTERASE"/>
    <property type="match status" value="1"/>
</dbReference>
<dbReference type="Pfam" id="PF13671">
    <property type="entry name" value="AAA_33"/>
    <property type="match status" value="1"/>
</dbReference>
<dbReference type="GO" id="GO:0005737">
    <property type="term" value="C:cytoplasm"/>
    <property type="evidence" value="ECO:0007669"/>
    <property type="project" value="TreeGrafter"/>
</dbReference>
<dbReference type="InterPro" id="IPR029052">
    <property type="entry name" value="Metallo-depent_PP-like"/>
</dbReference>
<name>A0A1I5UM20_HYMAR</name>
<dbReference type="EMBL" id="FOXS01000001">
    <property type="protein sequence ID" value="SFP95626.1"/>
    <property type="molecule type" value="Genomic_DNA"/>
</dbReference>
<dbReference type="NCBIfam" id="TIGR04075">
    <property type="entry name" value="bacter_Pnkp"/>
    <property type="match status" value="1"/>
</dbReference>
<evidence type="ECO:0000256" key="1">
    <source>
        <dbReference type="SAM" id="MobiDB-lite"/>
    </source>
</evidence>
<dbReference type="GO" id="GO:0016301">
    <property type="term" value="F:kinase activity"/>
    <property type="evidence" value="ECO:0007669"/>
    <property type="project" value="UniProtKB-KW"/>
</dbReference>
<dbReference type="Proteomes" id="UP000199029">
    <property type="component" value="Unassembled WGS sequence"/>
</dbReference>
<dbReference type="Gene3D" id="3.60.21.10">
    <property type="match status" value="1"/>
</dbReference>
<proteinExistence type="predicted"/>
<dbReference type="STRING" id="1227077.SAMN04515668_0959"/>
<organism evidence="4 5">
    <name type="scientific">Hymenobacter arizonensis</name>
    <name type="common">Siccationidurans arizonensis</name>
    <dbReference type="NCBI Taxonomy" id="1227077"/>
    <lineage>
        <taxon>Bacteria</taxon>
        <taxon>Pseudomonadati</taxon>
        <taxon>Bacteroidota</taxon>
        <taxon>Cytophagia</taxon>
        <taxon>Cytophagales</taxon>
        <taxon>Hymenobacteraceae</taxon>
        <taxon>Hymenobacter</taxon>
    </lineage>
</organism>
<sequence>MPQDTLKVPELSLILLIGSTGAGKSTFARRLFKPTEIVSSDACRGLVADDENDQSASKDAFELLHYMVAKRLKRGLLTVVDATNVQEEARKPLVALARQYHVLPVAVVLDVPDAVAYERNALRPERRGMGPHVVARHRQLLRKSLRNLKQEGFRHIHVLRGVEEVDAIQGILRDRLYNNRKEETGPFDIIGDVHGCYEELRALLEKLGYQVMEEPMADVRDLGVRVVAPLVAQPQTSPPGPLSRGEGEPVMPLAESSGSPSPRERGPGGEVPAGEPTRRKAVFLGDLVDRGPASPQVLRLVMSMVRDGTALCVPGNHDIKLLRHLNGKKVTINHGLAETLAQLEPEPEAFKSEVRRFLDALVSHYVLDGGKLVVAHAGLTEDMHGRGSGAVRAFALFGESTGEIDEFGLPVRYEWAREYRGRALVAFGHTPVPDAEWLNNTIDLDTGCVFGGRLTALRYPERELVDVPAAQVYCEPVRPLNYRALQLQAQNQTSPTTDNEQLTTAQHQHDDLLDIRDVTGKQFIETRLMRGVTIREDNAVAALEVMSRFALHPKWLLYLPPTMSPTETSALPDLLEHPAEAFDYYKRLGVERVVCEEKHMGSRVVVVLGRDEAAIQRRLGLVGEGIGKCYTRTGRNFFTDAALETAFLARLRDALSTAGFWEKFDTDWVCLDAELLPWSAKAQELVKNQYAAVAAAANAALPQVEAALTEAAARNLDGAEALLARTTARRQAAAHYADAYRRYCWPVNSLDDLKLAPFHLLATEGRTYFDRDHAWHMETLRTLALADSTEHGPSLLRATPYRVVPLHDPAEVEAAIQWWTDLTAAGGEGMVVKPYDFVPQGKSGLLQPALKCRGREYLRIIYGPDYLLPGNLDRLRQRNVKAKRNLALREFALGVEGLERFVAGQPLRRVHQCVFGVLALESEAVDPRL</sequence>
<keyword evidence="4" id="KW-0418">Kinase</keyword>
<dbReference type="OrthoDB" id="9808081at2"/>
<dbReference type="AlphaFoldDB" id="A0A1I5UM20"/>
<dbReference type="InterPro" id="IPR032380">
    <property type="entry name" value="PNKP_ligase_dom"/>
</dbReference>
<protein>
    <submittedName>
        <fullName evidence="4">Polynucleotide kinase-phosphatase</fullName>
    </submittedName>
</protein>
<feature type="region of interest" description="Disordered" evidence="1">
    <location>
        <begin position="232"/>
        <end position="276"/>
    </location>
</feature>
<gene>
    <name evidence="4" type="ORF">SAMN04515668_0959</name>
</gene>
<accession>A0A1I5UM20</accession>
<feature type="domain" description="Calcineurin-like phosphoesterase" evidence="2">
    <location>
        <begin position="280"/>
        <end position="433"/>
    </location>
</feature>
<evidence type="ECO:0000313" key="4">
    <source>
        <dbReference type="EMBL" id="SFP95626.1"/>
    </source>
</evidence>
<dbReference type="Pfam" id="PF16542">
    <property type="entry name" value="PNKP_ligase"/>
    <property type="match status" value="1"/>
</dbReference>
<keyword evidence="5" id="KW-1185">Reference proteome</keyword>
<keyword evidence="4" id="KW-0808">Transferase</keyword>
<dbReference type="CDD" id="cd07423">
    <property type="entry name" value="MPP_Prp_like"/>
    <property type="match status" value="1"/>
</dbReference>
<dbReference type="InterPro" id="IPR024028">
    <property type="entry name" value="PNKP_bac"/>
</dbReference>
<dbReference type="InterPro" id="IPR041780">
    <property type="entry name" value="MPP_PrpE-like"/>
</dbReference>
<dbReference type="SUPFAM" id="SSF56300">
    <property type="entry name" value="Metallo-dependent phosphatases"/>
    <property type="match status" value="1"/>
</dbReference>
<reference evidence="5" key="1">
    <citation type="submission" date="2016-10" db="EMBL/GenBank/DDBJ databases">
        <authorList>
            <person name="Varghese N."/>
            <person name="Submissions S."/>
        </authorList>
    </citation>
    <scope>NUCLEOTIDE SEQUENCE [LARGE SCALE GENOMIC DNA]</scope>
    <source>
        <strain evidence="5">OR362-8,ATCC BAA-1266,JCM 13504</strain>
    </source>
</reference>
<dbReference type="SUPFAM" id="SSF56091">
    <property type="entry name" value="DNA ligase/mRNA capping enzyme, catalytic domain"/>
    <property type="match status" value="1"/>
</dbReference>
<dbReference type="InterPro" id="IPR027417">
    <property type="entry name" value="P-loop_NTPase"/>
</dbReference>